<feature type="region of interest" description="Disordered" evidence="2">
    <location>
        <begin position="65"/>
        <end position="175"/>
    </location>
</feature>
<dbReference type="PROSITE" id="PS51257">
    <property type="entry name" value="PROKAR_LIPOPROTEIN"/>
    <property type="match status" value="1"/>
</dbReference>
<feature type="region of interest" description="Disordered" evidence="2">
    <location>
        <begin position="245"/>
        <end position="340"/>
    </location>
</feature>
<dbReference type="CDD" id="cd12797">
    <property type="entry name" value="M23_peptidase"/>
    <property type="match status" value="1"/>
</dbReference>
<feature type="compositionally biased region" description="Low complexity" evidence="2">
    <location>
        <begin position="129"/>
        <end position="175"/>
    </location>
</feature>
<dbReference type="CDD" id="cd00118">
    <property type="entry name" value="LysM"/>
    <property type="match status" value="1"/>
</dbReference>
<dbReference type="InterPro" id="IPR016047">
    <property type="entry name" value="M23ase_b-sheet_dom"/>
</dbReference>
<protein>
    <submittedName>
        <fullName evidence="5">Murein DD-endopeptidase MepM/ murein hydrolase activator NlpD</fullName>
    </submittedName>
</protein>
<gene>
    <name evidence="5" type="ORF">ATL17_0224</name>
</gene>
<dbReference type="GO" id="GO:0004222">
    <property type="term" value="F:metalloendopeptidase activity"/>
    <property type="evidence" value="ECO:0007669"/>
    <property type="project" value="TreeGrafter"/>
</dbReference>
<sequence>MIVRQKSRLLKNSVALVTTLGVAGILAGCTTARSPFVAQGPLVTNSVNTAQNADLNQAMPSAIGALPNSNPTSPAPVRVAQNTNAPFTPPADVGGSYGSTYPTNSGSQDPLLAGNYPQTQASNSNFGNVAAAPSQVSQQPLPSLSPLPVKSTTTMTASTSPAEIQTQPQTLQPPATQTAATPRLVPENAFMHKIEAGESLYVIARRYDVTPQAIVTANGLASADRIFVGQELIIPGRPDLIAQKAPAPQKVAEAAPQTQVSQVQSDAPQSSPTPIARPQGLKVAAAPTQTQVQQPKPQAAAPKQVETKPAPQPQQEEIKTASVPQAQITATPQAQPQSQGFRWPVSGRMIQDFKASKNTGINIEAPEGTSVKAADAGTVIYTGNAVEGYGNLVLIKHPNGYVSAYAHLKDISVSKGTNVGRGDQIGSVGLTGSVARPQLHFELRKGATPVDPAPLLVS</sequence>
<dbReference type="SUPFAM" id="SSF54106">
    <property type="entry name" value="LysM domain"/>
    <property type="match status" value="1"/>
</dbReference>
<proteinExistence type="inferred from homology"/>
<feature type="compositionally biased region" description="Polar residues" evidence="2">
    <location>
        <begin position="256"/>
        <end position="273"/>
    </location>
</feature>
<evidence type="ECO:0000256" key="2">
    <source>
        <dbReference type="SAM" id="MobiDB-lite"/>
    </source>
</evidence>
<organism evidence="5 6">
    <name type="scientific">Maritalea mobilis</name>
    <dbReference type="NCBI Taxonomy" id="483324"/>
    <lineage>
        <taxon>Bacteria</taxon>
        <taxon>Pseudomonadati</taxon>
        <taxon>Pseudomonadota</taxon>
        <taxon>Alphaproteobacteria</taxon>
        <taxon>Hyphomicrobiales</taxon>
        <taxon>Devosiaceae</taxon>
        <taxon>Maritalea</taxon>
    </lineage>
</organism>
<dbReference type="PROSITE" id="PS51782">
    <property type="entry name" value="LYSM"/>
    <property type="match status" value="1"/>
</dbReference>
<feature type="compositionally biased region" description="Low complexity" evidence="2">
    <location>
        <begin position="282"/>
        <end position="304"/>
    </location>
</feature>
<comment type="similarity">
    <text evidence="1">Belongs to the E.coli NlpD/Haemophilus LppB family.</text>
</comment>
<keyword evidence="6" id="KW-1185">Reference proteome</keyword>
<comment type="caution">
    <text evidence="5">The sequence shown here is derived from an EMBL/GenBank/DDBJ whole genome shotgun (WGS) entry which is preliminary data.</text>
</comment>
<keyword evidence="3" id="KW-0732">Signal</keyword>
<dbReference type="Gene3D" id="3.10.350.10">
    <property type="entry name" value="LysM domain"/>
    <property type="match status" value="1"/>
</dbReference>
<dbReference type="EMBL" id="SNYR01000001">
    <property type="protein sequence ID" value="TDQ66233.1"/>
    <property type="molecule type" value="Genomic_DNA"/>
</dbReference>
<dbReference type="InterPro" id="IPR011055">
    <property type="entry name" value="Dup_hybrid_motif"/>
</dbReference>
<dbReference type="PANTHER" id="PTHR21666">
    <property type="entry name" value="PEPTIDASE-RELATED"/>
    <property type="match status" value="1"/>
</dbReference>
<feature type="compositionally biased region" description="Low complexity" evidence="2">
    <location>
        <begin position="324"/>
        <end position="339"/>
    </location>
</feature>
<dbReference type="AlphaFoldDB" id="A0A4R6VQE3"/>
<evidence type="ECO:0000313" key="6">
    <source>
        <dbReference type="Proteomes" id="UP000295391"/>
    </source>
</evidence>
<dbReference type="SUPFAM" id="SSF51261">
    <property type="entry name" value="Duplicated hybrid motif"/>
    <property type="match status" value="1"/>
</dbReference>
<dbReference type="Pfam" id="PF01476">
    <property type="entry name" value="LysM"/>
    <property type="match status" value="1"/>
</dbReference>
<feature type="compositionally biased region" description="Polar residues" evidence="2">
    <location>
        <begin position="98"/>
        <end position="108"/>
    </location>
</feature>
<dbReference type="InterPro" id="IPR018392">
    <property type="entry name" value="LysM"/>
</dbReference>
<dbReference type="InterPro" id="IPR050570">
    <property type="entry name" value="Cell_wall_metabolism_enzyme"/>
</dbReference>
<dbReference type="SMART" id="SM00257">
    <property type="entry name" value="LysM"/>
    <property type="match status" value="1"/>
</dbReference>
<dbReference type="Gene3D" id="2.70.70.10">
    <property type="entry name" value="Glucose Permease (Domain IIA)"/>
    <property type="match status" value="1"/>
</dbReference>
<keyword evidence="5" id="KW-0378">Hydrolase</keyword>
<evidence type="ECO:0000259" key="4">
    <source>
        <dbReference type="PROSITE" id="PS51782"/>
    </source>
</evidence>
<dbReference type="Proteomes" id="UP000295391">
    <property type="component" value="Unassembled WGS sequence"/>
</dbReference>
<evidence type="ECO:0000256" key="3">
    <source>
        <dbReference type="SAM" id="SignalP"/>
    </source>
</evidence>
<dbReference type="Pfam" id="PF01551">
    <property type="entry name" value="Peptidase_M23"/>
    <property type="match status" value="1"/>
</dbReference>
<name>A0A4R6VQE3_9HYPH</name>
<evidence type="ECO:0000256" key="1">
    <source>
        <dbReference type="ARBA" id="ARBA00038420"/>
    </source>
</evidence>
<feature type="chain" id="PRO_5020353458" evidence="3">
    <location>
        <begin position="28"/>
        <end position="458"/>
    </location>
</feature>
<dbReference type="InterPro" id="IPR036779">
    <property type="entry name" value="LysM_dom_sf"/>
</dbReference>
<dbReference type="PANTHER" id="PTHR21666:SF263">
    <property type="entry name" value="MUREIN HYDROLASE ACTIVATOR NLPD"/>
    <property type="match status" value="1"/>
</dbReference>
<evidence type="ECO:0000313" key="5">
    <source>
        <dbReference type="EMBL" id="TDQ66233.1"/>
    </source>
</evidence>
<feature type="signal peptide" evidence="3">
    <location>
        <begin position="1"/>
        <end position="27"/>
    </location>
</feature>
<feature type="compositionally biased region" description="Polar residues" evidence="2">
    <location>
        <begin position="116"/>
        <end position="127"/>
    </location>
</feature>
<reference evidence="5 6" key="1">
    <citation type="submission" date="2019-03" db="EMBL/GenBank/DDBJ databases">
        <title>Genomic Encyclopedia of Type Strains, Phase III (KMG-III): the genomes of soil and plant-associated and newly described type strains.</title>
        <authorList>
            <person name="Whitman W."/>
        </authorList>
    </citation>
    <scope>NUCLEOTIDE SEQUENCE [LARGE SCALE GENOMIC DNA]</scope>
    <source>
        <strain evidence="5 6">CGMCC 1.7002</strain>
    </source>
</reference>
<feature type="domain" description="LysM" evidence="4">
    <location>
        <begin position="190"/>
        <end position="234"/>
    </location>
</feature>
<accession>A0A4R6VQE3</accession>